<proteinExistence type="predicted"/>
<dbReference type="RefSeq" id="WP_172354327.1">
    <property type="nucleotide sequence ID" value="NZ_CP053661.1"/>
</dbReference>
<gene>
    <name evidence="2" type="ORF">HPC62_06810</name>
</gene>
<dbReference type="SUPFAM" id="SSF55874">
    <property type="entry name" value="ATPase domain of HSP90 chaperone/DNA topoisomerase II/histidine kinase"/>
    <property type="match status" value="1"/>
</dbReference>
<keyword evidence="2" id="KW-0418">Kinase</keyword>
<organism evidence="2 3">
    <name type="scientific">Thermoleptolyngbya sichuanensis A183</name>
    <dbReference type="NCBI Taxonomy" id="2737172"/>
    <lineage>
        <taxon>Bacteria</taxon>
        <taxon>Bacillati</taxon>
        <taxon>Cyanobacteriota</taxon>
        <taxon>Cyanophyceae</taxon>
        <taxon>Oculatellales</taxon>
        <taxon>Oculatellaceae</taxon>
        <taxon>Thermoleptolyngbya</taxon>
        <taxon>Thermoleptolyngbya sichuanensis</taxon>
    </lineage>
</organism>
<dbReference type="SUPFAM" id="SSF55781">
    <property type="entry name" value="GAF domain-like"/>
    <property type="match status" value="4"/>
</dbReference>
<evidence type="ECO:0000313" key="2">
    <source>
        <dbReference type="EMBL" id="QKD81945.1"/>
    </source>
</evidence>
<dbReference type="AlphaFoldDB" id="A0A6M8BHB5"/>
<feature type="domain" description="GAF" evidence="1">
    <location>
        <begin position="201"/>
        <end position="353"/>
    </location>
</feature>
<dbReference type="Proteomes" id="UP000505210">
    <property type="component" value="Chromosome"/>
</dbReference>
<sequence length="930" mass="105082">MGSSKKPSNPEKQLATLKQTLQALREEETEDVLVETAIAYVEEECDYSLIWIASYDRVGHCLRGRGGRVPNGDTGPLRQQFGLNPGDLMEQVVIQQRPMGVPDLREEMRAGDWRKLAQKYAIQGASIFPLRHRDQCLGVVILGSFLWGVSPHADERTRLSMVFGALASSLFQLEAERQRQQTKRPAEPLLALLGKLRSLPDLSARLAAVVDETQRFVAPTRTNVYWFETERRYFWLRASSRDGNGYGSGQAITGFTAQEVNSFYQALAADQLVSVGEAHSSLKAEVTGRLMQQIQARSLLVAPILLHNELHGFLAVEGSEPRIWSDEEKSYVRGAAQLIALTAPLEGMEETIQQVKLDQALTAELSTAIFSDYDWNQTLKRASDLLSQRLRAETFAVLLYSFDQEGFEVVYQSHGSQRRNLPPWLDALNQVDWQMLERSTDPVGIENLTEDLKLMAWRQAFLDAGLQSVVVCHTAIGRSLEGLVVLGHDLPRTWNRAERAVLRVASQQIGVILHQWQLQRQTEQQQKINQTIQWGMTTLQQIHTLETLERSAMQQIAQILEVPLAALVTWQPGRNLGYITSAVVGNARFSIHLDAAVALHSDSLVQWAKHTDGLLPLTIDDIDAETRRWLNGSDIGQILVMALRTTPEHEPGGMVIVADHLDRYWHERQLNAFGTLVSQLAWSRRYLILSEALTLRQRDLEQINWYKHRQLEEIYRALGIGVKRLNELSNQKDPLANNRYQQVVRQLGGLLSAIAPVLKNEQWQLHSEYETTPLASLLKRAMERVEPLIRQRQLWHQVHNEESSLNIGGDLTKLELVLHEVLTNACLRSPAGSRLDVWCRPLDARWLELSITDNGIIEPRLLEELQTGRPEDLLAPSILDTPPGLHLEICQALMQQMGSELSLYQLEDGRILSRMLLPIALGMPPDKPKP</sequence>
<dbReference type="InterPro" id="IPR036890">
    <property type="entry name" value="HATPase_C_sf"/>
</dbReference>
<keyword evidence="2" id="KW-0808">Transferase</keyword>
<evidence type="ECO:0000313" key="3">
    <source>
        <dbReference type="Proteomes" id="UP000505210"/>
    </source>
</evidence>
<feature type="domain" description="GAF" evidence="1">
    <location>
        <begin position="16"/>
        <end position="180"/>
    </location>
</feature>
<dbReference type="Pfam" id="PF01590">
    <property type="entry name" value="GAF"/>
    <property type="match status" value="1"/>
</dbReference>
<dbReference type="Gene3D" id="3.30.450.40">
    <property type="match status" value="4"/>
</dbReference>
<reference evidence="2 3" key="1">
    <citation type="submission" date="2020-05" db="EMBL/GenBank/DDBJ databases">
        <title>Complete genome sequence of of a novel Thermoleptolyngbya strain isolated from hot springs of Ganzi, Sichuan China.</title>
        <authorList>
            <person name="Tang J."/>
            <person name="Daroch M."/>
            <person name="Li L."/>
            <person name="Waleron K."/>
            <person name="Waleron M."/>
            <person name="Waleron M."/>
        </authorList>
    </citation>
    <scope>NUCLEOTIDE SEQUENCE [LARGE SCALE GENOMIC DNA]</scope>
    <source>
        <strain evidence="2 3">PKUAC-SCTA183</strain>
    </source>
</reference>
<feature type="domain" description="GAF" evidence="1">
    <location>
        <begin position="544"/>
        <end position="694"/>
    </location>
</feature>
<keyword evidence="3" id="KW-1185">Reference proteome</keyword>
<dbReference type="Gene3D" id="3.30.565.10">
    <property type="entry name" value="Histidine kinase-like ATPase, C-terminal domain"/>
    <property type="match status" value="1"/>
</dbReference>
<dbReference type="SMART" id="SM00065">
    <property type="entry name" value="GAF"/>
    <property type="match status" value="4"/>
</dbReference>
<dbReference type="EMBL" id="CP053661">
    <property type="protein sequence ID" value="QKD81945.1"/>
    <property type="molecule type" value="Genomic_DNA"/>
</dbReference>
<dbReference type="InterPro" id="IPR029016">
    <property type="entry name" value="GAF-like_dom_sf"/>
</dbReference>
<dbReference type="GO" id="GO:0016301">
    <property type="term" value="F:kinase activity"/>
    <property type="evidence" value="ECO:0007669"/>
    <property type="project" value="UniProtKB-KW"/>
</dbReference>
<accession>A0A6M8BHB5</accession>
<evidence type="ECO:0000259" key="1">
    <source>
        <dbReference type="SMART" id="SM00065"/>
    </source>
</evidence>
<feature type="domain" description="GAF" evidence="1">
    <location>
        <begin position="374"/>
        <end position="523"/>
    </location>
</feature>
<protein>
    <submittedName>
        <fullName evidence="2">Histidine kinase</fullName>
    </submittedName>
</protein>
<dbReference type="KEGG" id="theu:HPC62_06810"/>
<dbReference type="InterPro" id="IPR003018">
    <property type="entry name" value="GAF"/>
</dbReference>
<name>A0A6M8BHB5_9CYAN</name>